<keyword evidence="7" id="KW-0564">Palmitate</keyword>
<organism evidence="13 14">
    <name type="scientific">Kwoniella mangroviensis CBS 10435</name>
    <dbReference type="NCBI Taxonomy" id="1331196"/>
    <lineage>
        <taxon>Eukaryota</taxon>
        <taxon>Fungi</taxon>
        <taxon>Dikarya</taxon>
        <taxon>Basidiomycota</taxon>
        <taxon>Agaricomycotina</taxon>
        <taxon>Tremellomycetes</taxon>
        <taxon>Tremellales</taxon>
        <taxon>Cryptococcaceae</taxon>
        <taxon>Kwoniella</taxon>
    </lineage>
</organism>
<evidence type="ECO:0000256" key="10">
    <source>
        <dbReference type="ARBA" id="ARBA00048048"/>
    </source>
</evidence>
<keyword evidence="9 11" id="KW-0012">Acyltransferase</keyword>
<feature type="transmembrane region" description="Helical" evidence="11">
    <location>
        <begin position="216"/>
        <end position="236"/>
    </location>
</feature>
<evidence type="ECO:0000313" key="14">
    <source>
        <dbReference type="Proteomes" id="UP000092583"/>
    </source>
</evidence>
<feature type="transmembrane region" description="Helical" evidence="11">
    <location>
        <begin position="45"/>
        <end position="70"/>
    </location>
</feature>
<dbReference type="InterPro" id="IPR001594">
    <property type="entry name" value="Palmitoyltrfase_DHHC"/>
</dbReference>
<reference evidence="14" key="2">
    <citation type="submission" date="2013-12" db="EMBL/GenBank/DDBJ databases">
        <title>Evolution of pathogenesis and genome organization in the Tremellales.</title>
        <authorList>
            <person name="Cuomo C."/>
            <person name="Litvintseva A."/>
            <person name="Heitman J."/>
            <person name="Chen Y."/>
            <person name="Sun S."/>
            <person name="Springer D."/>
            <person name="Dromer F."/>
            <person name="Young S."/>
            <person name="Zeng Q."/>
            <person name="Chapman S."/>
            <person name="Gujja S."/>
            <person name="Saif S."/>
            <person name="Birren B."/>
        </authorList>
    </citation>
    <scope>NUCLEOTIDE SEQUENCE [LARGE SCALE GENOMIC DNA]</scope>
    <source>
        <strain evidence="14">CBS 10435</strain>
    </source>
</reference>
<protein>
    <recommendedName>
        <fullName evidence="11">Palmitoyltransferase</fullName>
        <ecNumber evidence="11">2.3.1.225</ecNumber>
    </recommendedName>
</protein>
<dbReference type="GO" id="GO:0019706">
    <property type="term" value="F:protein-cysteine S-palmitoyltransferase activity"/>
    <property type="evidence" value="ECO:0007669"/>
    <property type="project" value="UniProtKB-EC"/>
</dbReference>
<evidence type="ECO:0000313" key="13">
    <source>
        <dbReference type="EMBL" id="OCF61235.1"/>
    </source>
</evidence>
<reference evidence="13 14" key="1">
    <citation type="submission" date="2013-07" db="EMBL/GenBank/DDBJ databases">
        <title>The Genome Sequence of Kwoniella mangroviensis CBS10435.</title>
        <authorList>
            <consortium name="The Broad Institute Genome Sequencing Platform"/>
            <person name="Cuomo C."/>
            <person name="Litvintseva A."/>
            <person name="Chen Y."/>
            <person name="Heitman J."/>
            <person name="Sun S."/>
            <person name="Springer D."/>
            <person name="Dromer F."/>
            <person name="Young S.K."/>
            <person name="Zeng Q."/>
            <person name="Gargeya S."/>
            <person name="Fitzgerald M."/>
            <person name="Abouelleil A."/>
            <person name="Alvarado L."/>
            <person name="Berlin A.M."/>
            <person name="Chapman S.B."/>
            <person name="Dewar J."/>
            <person name="Goldberg J."/>
            <person name="Griggs A."/>
            <person name="Gujja S."/>
            <person name="Hansen M."/>
            <person name="Howarth C."/>
            <person name="Imamovic A."/>
            <person name="Larimer J."/>
            <person name="McCowan C."/>
            <person name="Murphy C."/>
            <person name="Pearson M."/>
            <person name="Priest M."/>
            <person name="Roberts A."/>
            <person name="Saif S."/>
            <person name="Shea T."/>
            <person name="Sykes S."/>
            <person name="Wortman J."/>
            <person name="Nusbaum C."/>
            <person name="Birren B."/>
        </authorList>
    </citation>
    <scope>NUCLEOTIDE SEQUENCE [LARGE SCALE GENOMIC DNA]</scope>
    <source>
        <strain evidence="13 14">CBS 10435</strain>
    </source>
</reference>
<proteinExistence type="inferred from homology"/>
<evidence type="ECO:0000256" key="1">
    <source>
        <dbReference type="ARBA" id="ARBA00004127"/>
    </source>
</evidence>
<keyword evidence="8" id="KW-0449">Lipoprotein</keyword>
<evidence type="ECO:0000256" key="7">
    <source>
        <dbReference type="ARBA" id="ARBA00023139"/>
    </source>
</evidence>
<evidence type="ECO:0000256" key="2">
    <source>
        <dbReference type="ARBA" id="ARBA00008574"/>
    </source>
</evidence>
<comment type="subcellular location">
    <subcellularLocation>
        <location evidence="1">Endomembrane system</location>
        <topology evidence="1">Multi-pass membrane protein</topology>
    </subcellularLocation>
</comment>
<keyword evidence="4 11" id="KW-0812">Transmembrane</keyword>
<dbReference type="GO" id="GO:0005794">
    <property type="term" value="C:Golgi apparatus"/>
    <property type="evidence" value="ECO:0007669"/>
    <property type="project" value="TreeGrafter"/>
</dbReference>
<evidence type="ECO:0000256" key="8">
    <source>
        <dbReference type="ARBA" id="ARBA00023288"/>
    </source>
</evidence>
<name>A0A1B9J0C1_9TREE</name>
<dbReference type="GO" id="GO:0005783">
    <property type="term" value="C:endoplasmic reticulum"/>
    <property type="evidence" value="ECO:0007669"/>
    <property type="project" value="TreeGrafter"/>
</dbReference>
<keyword evidence="5 11" id="KW-1133">Transmembrane helix</keyword>
<dbReference type="Proteomes" id="UP000092583">
    <property type="component" value="Unassembled WGS sequence"/>
</dbReference>
<evidence type="ECO:0000256" key="6">
    <source>
        <dbReference type="ARBA" id="ARBA00023136"/>
    </source>
</evidence>
<evidence type="ECO:0000256" key="11">
    <source>
        <dbReference type="RuleBase" id="RU079119"/>
    </source>
</evidence>
<dbReference type="EC" id="2.3.1.225" evidence="11"/>
<dbReference type="InterPro" id="IPR039859">
    <property type="entry name" value="PFA4/ZDH16/20/ERF2-like"/>
</dbReference>
<dbReference type="PROSITE" id="PS50216">
    <property type="entry name" value="DHHC"/>
    <property type="match status" value="1"/>
</dbReference>
<evidence type="ECO:0000256" key="5">
    <source>
        <dbReference type="ARBA" id="ARBA00022989"/>
    </source>
</evidence>
<comment type="domain">
    <text evidence="11">The DHHC domain is required for palmitoyltransferase activity.</text>
</comment>
<dbReference type="GO" id="GO:0006612">
    <property type="term" value="P:protein targeting to membrane"/>
    <property type="evidence" value="ECO:0007669"/>
    <property type="project" value="TreeGrafter"/>
</dbReference>
<feature type="domain" description="Palmitoyltransferase DHHC" evidence="12">
    <location>
        <begin position="123"/>
        <end position="201"/>
    </location>
</feature>
<evidence type="ECO:0000256" key="9">
    <source>
        <dbReference type="ARBA" id="ARBA00023315"/>
    </source>
</evidence>
<dbReference type="Pfam" id="PF01529">
    <property type="entry name" value="DHHC"/>
    <property type="match status" value="1"/>
</dbReference>
<dbReference type="AlphaFoldDB" id="A0A1B9J0C1"/>
<evidence type="ECO:0000259" key="12">
    <source>
        <dbReference type="Pfam" id="PF01529"/>
    </source>
</evidence>
<dbReference type="EMBL" id="KI669459">
    <property type="protein sequence ID" value="OCF61235.1"/>
    <property type="molecule type" value="Genomic_DNA"/>
</dbReference>
<dbReference type="PANTHER" id="PTHR22883">
    <property type="entry name" value="ZINC FINGER DHHC DOMAIN CONTAINING PROTEIN"/>
    <property type="match status" value="1"/>
</dbReference>
<comment type="similarity">
    <text evidence="2 11">Belongs to the DHHC palmitoyltransferase family.</text>
</comment>
<keyword evidence="3 11" id="KW-0808">Transferase</keyword>
<evidence type="ECO:0000256" key="3">
    <source>
        <dbReference type="ARBA" id="ARBA00022679"/>
    </source>
</evidence>
<gene>
    <name evidence="13" type="ORF">L486_00881</name>
</gene>
<keyword evidence="6 11" id="KW-0472">Membrane</keyword>
<evidence type="ECO:0000256" key="4">
    <source>
        <dbReference type="ARBA" id="ARBA00022692"/>
    </source>
</evidence>
<feature type="transmembrane region" description="Helical" evidence="11">
    <location>
        <begin position="6"/>
        <end position="25"/>
    </location>
</feature>
<dbReference type="OrthoDB" id="302728at2759"/>
<dbReference type="PANTHER" id="PTHR22883:SF301">
    <property type="entry name" value="PALMITOYLTRANSFERASE ZDHHC12"/>
    <property type="match status" value="1"/>
</dbReference>
<comment type="catalytic activity">
    <reaction evidence="10 11">
        <text>L-cysteinyl-[protein] + hexadecanoyl-CoA = S-hexadecanoyl-L-cysteinyl-[protein] + CoA</text>
        <dbReference type="Rhea" id="RHEA:36683"/>
        <dbReference type="Rhea" id="RHEA-COMP:10131"/>
        <dbReference type="Rhea" id="RHEA-COMP:11032"/>
        <dbReference type="ChEBI" id="CHEBI:29950"/>
        <dbReference type="ChEBI" id="CHEBI:57287"/>
        <dbReference type="ChEBI" id="CHEBI:57379"/>
        <dbReference type="ChEBI" id="CHEBI:74151"/>
        <dbReference type="EC" id="2.3.1.225"/>
    </reaction>
</comment>
<keyword evidence="14" id="KW-1185">Reference proteome</keyword>
<sequence>MGNTPTWLLQQLIPPLLLTYFYFAWRISTFELGPHLVNDPRTYRFISYFYLVFPTLSIFPITLLYIRLYFLPSSQSTPPFDPPPAIRNRHVIFQCLSPAEAKAVRLADNVLHDDDDPMSERCYRGKCGGRWKPARARHCTLCGRCRAGWDHHCVFFANCLSAPYMRTFLALLLYTPPTIFIISLPLYKSLYNRAKEAYFYSKSDDSIRHKWWDRGYSWVIAGGPIGRYAGGIVLGWRKLDKLDEDGGGLVRLNIGLMVGFGIILALITIGLATTTLSLILKGDLTIDKGRSSAHGQALSAIYRLKSKGKPIPPHLESNLSRFSDRRWFYVPLPQGLQTHDREGVILQTLEHERPYDHRWKKNLEIVLGSTISWIYPWNAARKAMGDAVFSWPITENVEKRLMEEAERRAKESRLSERT</sequence>
<feature type="transmembrane region" description="Helical" evidence="11">
    <location>
        <begin position="256"/>
        <end position="280"/>
    </location>
</feature>
<feature type="transmembrane region" description="Helical" evidence="11">
    <location>
        <begin position="168"/>
        <end position="187"/>
    </location>
</feature>
<accession>A0A1B9J0C1</accession>
<dbReference type="STRING" id="1331196.A0A1B9J0C1"/>